<keyword evidence="1" id="KW-1133">Transmembrane helix</keyword>
<evidence type="ECO:0000313" key="3">
    <source>
        <dbReference type="Proteomes" id="UP000220502"/>
    </source>
</evidence>
<evidence type="ECO:0008006" key="4">
    <source>
        <dbReference type="Google" id="ProtNLM"/>
    </source>
</evidence>
<dbReference type="EMBL" id="NTXF01000062">
    <property type="protein sequence ID" value="PEX43342.1"/>
    <property type="molecule type" value="Genomic_DNA"/>
</dbReference>
<keyword evidence="1" id="KW-0812">Transmembrane</keyword>
<evidence type="ECO:0000256" key="1">
    <source>
        <dbReference type="SAM" id="Phobius"/>
    </source>
</evidence>
<keyword evidence="1" id="KW-0472">Membrane</keyword>
<gene>
    <name evidence="2" type="ORF">CN461_29410</name>
</gene>
<proteinExistence type="predicted"/>
<reference evidence="2 3" key="1">
    <citation type="submission" date="2017-09" db="EMBL/GenBank/DDBJ databases">
        <title>Large-scale bioinformatics analysis of Bacillus genomes uncovers conserved roles of natural products in bacterial physiology.</title>
        <authorList>
            <consortium name="Agbiome Team Llc"/>
            <person name="Bleich R.M."/>
            <person name="Kirk G.J."/>
            <person name="Santa Maria K.C."/>
            <person name="Allen S.E."/>
            <person name="Farag S."/>
            <person name="Shank E.A."/>
            <person name="Bowers A."/>
        </authorList>
    </citation>
    <scope>NUCLEOTIDE SEQUENCE [LARGE SCALE GENOMIC DNA]</scope>
    <source>
        <strain evidence="2 3">AFS007900</strain>
    </source>
</reference>
<comment type="caution">
    <text evidence="2">The sequence shown here is derived from an EMBL/GenBank/DDBJ whole genome shotgun (WGS) entry which is preliminary data.</text>
</comment>
<dbReference type="AlphaFoldDB" id="A0ABD6SFH8"/>
<organism evidence="2 3">
    <name type="scientific">Bacillus thuringiensis</name>
    <dbReference type="NCBI Taxonomy" id="1428"/>
    <lineage>
        <taxon>Bacteria</taxon>
        <taxon>Bacillati</taxon>
        <taxon>Bacillota</taxon>
        <taxon>Bacilli</taxon>
        <taxon>Bacillales</taxon>
        <taxon>Bacillaceae</taxon>
        <taxon>Bacillus</taxon>
        <taxon>Bacillus cereus group</taxon>
    </lineage>
</organism>
<name>A0ABD6SFH8_BACTU</name>
<accession>A0ABD6SFH8</accession>
<dbReference type="Proteomes" id="UP000220502">
    <property type="component" value="Unassembled WGS sequence"/>
</dbReference>
<feature type="transmembrane region" description="Helical" evidence="1">
    <location>
        <begin position="6"/>
        <end position="21"/>
    </location>
</feature>
<sequence length="75" mass="8998">MLYITIIAKYPVFLIVLYLFFNKIQKDKLIMIVQLYLIHSSLINNSRKPDVIEMSRKILRLRERGMNKYESGTDF</sequence>
<protein>
    <recommendedName>
        <fullName evidence="4">Transposase</fullName>
    </recommendedName>
</protein>
<evidence type="ECO:0000313" key="2">
    <source>
        <dbReference type="EMBL" id="PEX43342.1"/>
    </source>
</evidence>